<keyword evidence="7" id="KW-1185">Reference proteome</keyword>
<dbReference type="Proteomes" id="UP000240535">
    <property type="component" value="Unassembled WGS sequence"/>
</dbReference>
<keyword evidence="3" id="KW-0460">Magnesium</keyword>
<dbReference type="InterPro" id="IPR000086">
    <property type="entry name" value="NUDIX_hydrolase_dom"/>
</dbReference>
<evidence type="ECO:0000259" key="5">
    <source>
        <dbReference type="PROSITE" id="PS51462"/>
    </source>
</evidence>
<dbReference type="GO" id="GO:0019693">
    <property type="term" value="P:ribose phosphate metabolic process"/>
    <property type="evidence" value="ECO:0007669"/>
    <property type="project" value="TreeGrafter"/>
</dbReference>
<accession>A0A2P8QZU2</accession>
<dbReference type="CDD" id="cd18887">
    <property type="entry name" value="NUDIX_UGPPase_Nudt14"/>
    <property type="match status" value="1"/>
</dbReference>
<comment type="caution">
    <text evidence="6">The sequence shown here is derived from an EMBL/GenBank/DDBJ whole genome shotgun (WGS) entry which is preliminary data.</text>
</comment>
<dbReference type="SUPFAM" id="SSF55811">
    <property type="entry name" value="Nudix"/>
    <property type="match status" value="1"/>
</dbReference>
<reference evidence="7" key="1">
    <citation type="submission" date="2017-10" db="EMBL/GenBank/DDBJ databases">
        <title>Campylobacter species from seals.</title>
        <authorList>
            <person name="Gilbert M.J."/>
            <person name="Zomer A.L."/>
            <person name="Timmerman A.J."/>
            <person name="Duim B."/>
            <person name="Wagenaar J.A."/>
        </authorList>
    </citation>
    <scope>NUCLEOTIDE SEQUENCE [LARGE SCALE GENOMIC DNA]</scope>
    <source>
        <strain evidence="7">17S00004-5</strain>
    </source>
</reference>
<feature type="binding site" evidence="3">
    <location>
        <position position="104"/>
    </location>
    <ligand>
        <name>Mg(2+)</name>
        <dbReference type="ChEBI" id="CHEBI:18420"/>
        <label>2</label>
    </ligand>
</feature>
<protein>
    <submittedName>
        <fullName evidence="6">NUDIX hydrolase</fullName>
    </submittedName>
</protein>
<sequence length="200" mass="23335">MDTSIKEFKIKELNESQYIKPFRLEVVRDSKKIVWDCLKAYDSVSVLLFHKDKNAFLLVKQFRPPIWYRLYKQGVNKKESGITYELCSGIMDKGISAKDTIIEEILEETGYEVDEVEKISSFYGDVGLSGRKQTLFFAMIDDSMKQTQGGGIDGEDIELFYLPLNEWKEFLEDEDIIKPASLGYTIYWFFNKFPDLKPKN</sequence>
<dbReference type="GO" id="GO:0006753">
    <property type="term" value="P:nucleoside phosphate metabolic process"/>
    <property type="evidence" value="ECO:0007669"/>
    <property type="project" value="TreeGrafter"/>
</dbReference>
<feature type="short sequence motif" description="Nudix box" evidence="4">
    <location>
        <begin position="89"/>
        <end position="111"/>
    </location>
</feature>
<evidence type="ECO:0000256" key="4">
    <source>
        <dbReference type="PIRSR" id="PIRSR604385-3"/>
    </source>
</evidence>
<feature type="binding site" evidence="3">
    <location>
        <position position="155"/>
    </location>
    <ligand>
        <name>Mg(2+)</name>
        <dbReference type="ChEBI" id="CHEBI:18420"/>
        <label>1</label>
    </ligand>
</feature>
<dbReference type="PANTHER" id="PTHR11839">
    <property type="entry name" value="UDP/ADP-SUGAR PYROPHOSPHATASE"/>
    <property type="match status" value="1"/>
</dbReference>
<dbReference type="OrthoDB" id="5360793at2"/>
<evidence type="ECO:0000256" key="2">
    <source>
        <dbReference type="ARBA" id="ARBA00022801"/>
    </source>
</evidence>
<feature type="domain" description="Nudix hydrolase" evidence="5">
    <location>
        <begin position="39"/>
        <end position="185"/>
    </location>
</feature>
<dbReference type="NCBIfam" id="TIGR00052">
    <property type="entry name" value="nudix-type nucleoside diphosphatase, YffH/AdpP family"/>
    <property type="match status" value="1"/>
</dbReference>
<proteinExistence type="predicted"/>
<dbReference type="Pfam" id="PF00293">
    <property type="entry name" value="NUDIX"/>
    <property type="match status" value="1"/>
</dbReference>
<evidence type="ECO:0000256" key="3">
    <source>
        <dbReference type="PIRSR" id="PIRSR604385-2"/>
    </source>
</evidence>
<gene>
    <name evidence="6" type="ORF">CQ405_06460</name>
</gene>
<keyword evidence="2 6" id="KW-0378">Hydrolase</keyword>
<dbReference type="Gene3D" id="3.90.79.10">
    <property type="entry name" value="Nucleoside Triphosphate Pyrophosphohydrolase"/>
    <property type="match status" value="1"/>
</dbReference>
<keyword evidence="3" id="KW-0479">Metal-binding</keyword>
<dbReference type="RefSeq" id="WP_106871870.1">
    <property type="nucleotide sequence ID" value="NZ_CP053841.1"/>
</dbReference>
<feature type="binding site" evidence="3">
    <location>
        <position position="108"/>
    </location>
    <ligand>
        <name>Mg(2+)</name>
        <dbReference type="ChEBI" id="CHEBI:18420"/>
        <label>1</label>
    </ligand>
</feature>
<organism evidence="6 7">
    <name type="scientific">Campylobacter blaseri</name>
    <dbReference type="NCBI Taxonomy" id="2042961"/>
    <lineage>
        <taxon>Bacteria</taxon>
        <taxon>Pseudomonadati</taxon>
        <taxon>Campylobacterota</taxon>
        <taxon>Epsilonproteobacteria</taxon>
        <taxon>Campylobacterales</taxon>
        <taxon>Campylobacteraceae</taxon>
        <taxon>Campylobacter</taxon>
    </lineage>
</organism>
<evidence type="ECO:0000313" key="7">
    <source>
        <dbReference type="Proteomes" id="UP000240535"/>
    </source>
</evidence>
<dbReference type="AlphaFoldDB" id="A0A2P8QZU2"/>
<dbReference type="GO" id="GO:0016818">
    <property type="term" value="F:hydrolase activity, acting on acid anhydrides, in phosphorus-containing anhydrides"/>
    <property type="evidence" value="ECO:0007669"/>
    <property type="project" value="InterPro"/>
</dbReference>
<dbReference type="EMBL" id="PDHH01000005">
    <property type="protein sequence ID" value="PSM51767.1"/>
    <property type="molecule type" value="Genomic_DNA"/>
</dbReference>
<dbReference type="InterPro" id="IPR004385">
    <property type="entry name" value="NDP_pyrophosphatase"/>
</dbReference>
<comment type="cofactor">
    <cofactor evidence="1 3">
        <name>Mg(2+)</name>
        <dbReference type="ChEBI" id="CHEBI:18420"/>
    </cofactor>
</comment>
<dbReference type="InterPro" id="IPR015797">
    <property type="entry name" value="NUDIX_hydrolase-like_dom_sf"/>
</dbReference>
<dbReference type="PANTHER" id="PTHR11839:SF15">
    <property type="entry name" value="URIDINE DIPHOSPHATE GLUCOSE PYROPHOSPHATASE NUDT14"/>
    <property type="match status" value="1"/>
</dbReference>
<dbReference type="GO" id="GO:0046872">
    <property type="term" value="F:metal ion binding"/>
    <property type="evidence" value="ECO:0007669"/>
    <property type="project" value="UniProtKB-KW"/>
</dbReference>
<dbReference type="PROSITE" id="PS51462">
    <property type="entry name" value="NUDIX"/>
    <property type="match status" value="1"/>
</dbReference>
<evidence type="ECO:0000256" key="1">
    <source>
        <dbReference type="ARBA" id="ARBA00001946"/>
    </source>
</evidence>
<evidence type="ECO:0000313" key="6">
    <source>
        <dbReference type="EMBL" id="PSM51767.1"/>
    </source>
</evidence>
<name>A0A2P8QZU2_9BACT</name>